<gene>
    <name evidence="2" type="ORF">DERYTH_LOCUS8589</name>
</gene>
<proteinExistence type="predicted"/>
<feature type="domain" description="Reverse transcriptase/retrotransposon-derived protein RNase H-like" evidence="1">
    <location>
        <begin position="44"/>
        <end position="116"/>
    </location>
</feature>
<dbReference type="PANTHER" id="PTHR33064:SF37">
    <property type="entry name" value="RIBONUCLEASE H"/>
    <property type="match status" value="1"/>
</dbReference>
<accession>A0A9N9GRC0</accession>
<dbReference type="EMBL" id="CAJVPY010004456">
    <property type="protein sequence ID" value="CAG8620019.1"/>
    <property type="molecule type" value="Genomic_DNA"/>
</dbReference>
<dbReference type="Pfam" id="PF17919">
    <property type="entry name" value="RT_RNaseH_2"/>
    <property type="match status" value="1"/>
</dbReference>
<dbReference type="Gene3D" id="3.30.70.270">
    <property type="match status" value="1"/>
</dbReference>
<dbReference type="InterPro" id="IPR043502">
    <property type="entry name" value="DNA/RNA_pol_sf"/>
</dbReference>
<dbReference type="InterPro" id="IPR043128">
    <property type="entry name" value="Rev_trsase/Diguanyl_cyclase"/>
</dbReference>
<sequence>MQFIRYIIGIDGIKPDHKRRFIEGFAKKAAPLHKLLQKDVEFIWTDKHEEIFNWLKQQLITPPILQYPRFTDTSYQDIGAVLAQIKDKKKYVIAYASRTLFPAEKNYSTVELECLA</sequence>
<dbReference type="AlphaFoldDB" id="A0A9N9GRC0"/>
<organism evidence="2 3">
    <name type="scientific">Dentiscutata erythropus</name>
    <dbReference type="NCBI Taxonomy" id="1348616"/>
    <lineage>
        <taxon>Eukaryota</taxon>
        <taxon>Fungi</taxon>
        <taxon>Fungi incertae sedis</taxon>
        <taxon>Mucoromycota</taxon>
        <taxon>Glomeromycotina</taxon>
        <taxon>Glomeromycetes</taxon>
        <taxon>Diversisporales</taxon>
        <taxon>Gigasporaceae</taxon>
        <taxon>Dentiscutata</taxon>
    </lineage>
</organism>
<dbReference type="OrthoDB" id="5593162at2759"/>
<dbReference type="SUPFAM" id="SSF56672">
    <property type="entry name" value="DNA/RNA polymerases"/>
    <property type="match status" value="1"/>
</dbReference>
<dbReference type="InterPro" id="IPR051320">
    <property type="entry name" value="Viral_Replic_Matur_Polypro"/>
</dbReference>
<dbReference type="Proteomes" id="UP000789405">
    <property type="component" value="Unassembled WGS sequence"/>
</dbReference>
<comment type="caution">
    <text evidence="2">The sequence shown here is derived from an EMBL/GenBank/DDBJ whole genome shotgun (WGS) entry which is preliminary data.</text>
</comment>
<protein>
    <submittedName>
        <fullName evidence="2">26240_t:CDS:1</fullName>
    </submittedName>
</protein>
<name>A0A9N9GRC0_9GLOM</name>
<evidence type="ECO:0000313" key="2">
    <source>
        <dbReference type="EMBL" id="CAG8620019.1"/>
    </source>
</evidence>
<evidence type="ECO:0000313" key="3">
    <source>
        <dbReference type="Proteomes" id="UP000789405"/>
    </source>
</evidence>
<dbReference type="InterPro" id="IPR041577">
    <property type="entry name" value="RT_RNaseH_2"/>
</dbReference>
<reference evidence="2" key="1">
    <citation type="submission" date="2021-06" db="EMBL/GenBank/DDBJ databases">
        <authorList>
            <person name="Kallberg Y."/>
            <person name="Tangrot J."/>
            <person name="Rosling A."/>
        </authorList>
    </citation>
    <scope>NUCLEOTIDE SEQUENCE</scope>
    <source>
        <strain evidence="2">MA453B</strain>
    </source>
</reference>
<evidence type="ECO:0000259" key="1">
    <source>
        <dbReference type="Pfam" id="PF17919"/>
    </source>
</evidence>
<dbReference type="PANTHER" id="PTHR33064">
    <property type="entry name" value="POL PROTEIN"/>
    <property type="match status" value="1"/>
</dbReference>
<keyword evidence="3" id="KW-1185">Reference proteome</keyword>